<feature type="domain" description="Core" evidence="1">
    <location>
        <begin position="7"/>
        <end position="96"/>
    </location>
</feature>
<sequence>MNKFLPLEITSLALQEIKNIKQNKGIPAEYALRIGIRGGGCSASYLIGFDKPKPSDETYEIEDLQILIDKKHLMYLIDLQVDFEETSEGRGFTFTKKTK</sequence>
<dbReference type="OrthoDB" id="9801228at2"/>
<evidence type="ECO:0000313" key="3">
    <source>
        <dbReference type="Proteomes" id="UP000233387"/>
    </source>
</evidence>
<dbReference type="GO" id="GO:0051536">
    <property type="term" value="F:iron-sulfur cluster binding"/>
    <property type="evidence" value="ECO:0007669"/>
    <property type="project" value="InterPro"/>
</dbReference>
<dbReference type="AlphaFoldDB" id="A0A2N3IKS8"/>
<dbReference type="InterPro" id="IPR000361">
    <property type="entry name" value="ATAP_core_dom"/>
</dbReference>
<dbReference type="GO" id="GO:0030674">
    <property type="term" value="F:protein-macromolecule adaptor activity"/>
    <property type="evidence" value="ECO:0007669"/>
    <property type="project" value="TreeGrafter"/>
</dbReference>
<dbReference type="Proteomes" id="UP000233387">
    <property type="component" value="Unassembled WGS sequence"/>
</dbReference>
<dbReference type="PANTHER" id="PTHR47265:SF1">
    <property type="entry name" value="IRON-SULFUR ASSEMBLY PROTEIN ISCA, CHLOROPLASTIC"/>
    <property type="match status" value="1"/>
</dbReference>
<comment type="caution">
    <text evidence="2">The sequence shown here is derived from an EMBL/GenBank/DDBJ whole genome shotgun (WGS) entry which is preliminary data.</text>
</comment>
<organism evidence="2 3">
    <name type="scientific">Raineya orbicola</name>
    <dbReference type="NCBI Taxonomy" id="2016530"/>
    <lineage>
        <taxon>Bacteria</taxon>
        <taxon>Pseudomonadati</taxon>
        <taxon>Bacteroidota</taxon>
        <taxon>Cytophagia</taxon>
        <taxon>Cytophagales</taxon>
        <taxon>Raineyaceae</taxon>
        <taxon>Raineya</taxon>
    </lineage>
</organism>
<dbReference type="GO" id="GO:0016226">
    <property type="term" value="P:iron-sulfur cluster assembly"/>
    <property type="evidence" value="ECO:0007669"/>
    <property type="project" value="InterPro"/>
</dbReference>
<proteinExistence type="predicted"/>
<accession>A0A2N3IKS8</accession>
<reference evidence="2 3" key="1">
    <citation type="submission" date="2017-06" db="EMBL/GenBank/DDBJ databases">
        <title>Raineya orbicola gen. nov., sp. nov. a slightly thermophilic bacterium of the phylum Bacteroidetes and the description of Raineyaceae fam. nov.</title>
        <authorList>
            <person name="Albuquerque L."/>
            <person name="Polonia A.R.M."/>
            <person name="Barroso C."/>
            <person name="Froufe H.J.C."/>
            <person name="Lage O."/>
            <person name="Lobo-Da-Cunha A."/>
            <person name="Egas C."/>
            <person name="Da Costa M.S."/>
        </authorList>
    </citation>
    <scope>NUCLEOTIDE SEQUENCE [LARGE SCALE GENOMIC DNA]</scope>
    <source>
        <strain evidence="2 3">SPSPC-11</strain>
    </source>
</reference>
<keyword evidence="3" id="KW-1185">Reference proteome</keyword>
<evidence type="ECO:0000259" key="1">
    <source>
        <dbReference type="Pfam" id="PF01521"/>
    </source>
</evidence>
<dbReference type="PANTHER" id="PTHR47265">
    <property type="entry name" value="IRON-SULFUR ASSEMBLY PROTEIN ISCA, CHLOROPLASTIC"/>
    <property type="match status" value="1"/>
</dbReference>
<gene>
    <name evidence="2" type="ORF">Rain11_0063</name>
</gene>
<dbReference type="InterPro" id="IPR031108">
    <property type="entry name" value="IscA_plant_cyanobact"/>
</dbReference>
<dbReference type="InterPro" id="IPR035903">
    <property type="entry name" value="HesB-like_dom_sf"/>
</dbReference>
<dbReference type="RefSeq" id="WP_101357323.1">
    <property type="nucleotide sequence ID" value="NZ_NKXO01000001.1"/>
</dbReference>
<protein>
    <recommendedName>
        <fullName evidence="1">Core domain-containing protein</fullName>
    </recommendedName>
</protein>
<dbReference type="SUPFAM" id="SSF89360">
    <property type="entry name" value="HesB-like domain"/>
    <property type="match status" value="1"/>
</dbReference>
<dbReference type="Pfam" id="PF01521">
    <property type="entry name" value="Fe-S_biosyn"/>
    <property type="match status" value="1"/>
</dbReference>
<name>A0A2N3IKS8_9BACT</name>
<evidence type="ECO:0000313" key="2">
    <source>
        <dbReference type="EMBL" id="PKQ70922.1"/>
    </source>
</evidence>
<dbReference type="Gene3D" id="2.60.300.12">
    <property type="entry name" value="HesB-like domain"/>
    <property type="match status" value="1"/>
</dbReference>
<dbReference type="EMBL" id="NKXO01000001">
    <property type="protein sequence ID" value="PKQ70922.1"/>
    <property type="molecule type" value="Genomic_DNA"/>
</dbReference>